<gene>
    <name evidence="2" type="ORF">B0187_02520</name>
</gene>
<dbReference type="STRING" id="734.B0187_02520"/>
<reference evidence="2 3" key="1">
    <citation type="submission" date="2017-02" db="EMBL/GenBank/DDBJ databases">
        <title>Draft genome sequence of Haemophilus paracuniculus CCUG 43573 type strain.</title>
        <authorList>
            <person name="Engstrom-Jakobsson H."/>
            <person name="Salva-Serra F."/>
            <person name="Thorell K."/>
            <person name="Gonzales-Siles L."/>
            <person name="Karlsson R."/>
            <person name="Boulund F."/>
            <person name="Engstrand L."/>
            <person name="Kristiansson E."/>
            <person name="Moore E."/>
        </authorList>
    </citation>
    <scope>NUCLEOTIDE SEQUENCE [LARGE SCALE GENOMIC DNA]</scope>
    <source>
        <strain evidence="2 3">CCUG 43573</strain>
    </source>
</reference>
<keyword evidence="3" id="KW-1185">Reference proteome</keyword>
<accession>A0A1T0ATM3</accession>
<feature type="transmembrane region" description="Helical" evidence="1">
    <location>
        <begin position="66"/>
        <end position="83"/>
    </location>
</feature>
<keyword evidence="1" id="KW-1133">Transmembrane helix</keyword>
<keyword evidence="1" id="KW-0472">Membrane</keyword>
<organism evidence="2 3">
    <name type="scientific">Haemophilus paracuniculus</name>
    <dbReference type="NCBI Taxonomy" id="734"/>
    <lineage>
        <taxon>Bacteria</taxon>
        <taxon>Pseudomonadati</taxon>
        <taxon>Pseudomonadota</taxon>
        <taxon>Gammaproteobacteria</taxon>
        <taxon>Pasteurellales</taxon>
        <taxon>Pasteurellaceae</taxon>
        <taxon>Haemophilus</taxon>
    </lineage>
</organism>
<evidence type="ECO:0008006" key="4">
    <source>
        <dbReference type="Google" id="ProtNLM"/>
    </source>
</evidence>
<proteinExistence type="predicted"/>
<sequence length="342" mass="39058">MKPTTRKLPGWVYIPLTVFMAISFYQTAKGFTDLFGTEMAWGFSLAITMLMYGCTALVGYRRINKLPILAFVLMYAIFFLPSFTGNFNAIYTNYQEPRLLTDEVLRHKQKLDDVVNASEKAFKNFSPEITEKRARVESLTEQLVRQITDPARPGLGKRALEIIAEIEAVLGERLTEFGTRGGNWNAIADRYRENIDQVMKRKLTSADYGQLETKEKQIADLKAETDEKIQEYLGYSNAQKVKDEGKKVIADIIENINKIGSITQEFIKNPSIFKFEKAKFENQDTGKIVFSFKSAFTEQPLIAFILAIVCFLIDWLVMLCLIVFFGRNEKEPMKPINSGRAL</sequence>
<dbReference type="EMBL" id="MUYA01000004">
    <property type="protein sequence ID" value="OOR99705.1"/>
    <property type="molecule type" value="Genomic_DNA"/>
</dbReference>
<evidence type="ECO:0000313" key="2">
    <source>
        <dbReference type="EMBL" id="OOR99705.1"/>
    </source>
</evidence>
<feature type="transmembrane region" description="Helical" evidence="1">
    <location>
        <begin position="12"/>
        <end position="28"/>
    </location>
</feature>
<evidence type="ECO:0000313" key="3">
    <source>
        <dbReference type="Proteomes" id="UP000190867"/>
    </source>
</evidence>
<comment type="caution">
    <text evidence="2">The sequence shown here is derived from an EMBL/GenBank/DDBJ whole genome shotgun (WGS) entry which is preliminary data.</text>
</comment>
<name>A0A1T0ATM3_9PAST</name>
<keyword evidence="1" id="KW-0812">Transmembrane</keyword>
<evidence type="ECO:0000256" key="1">
    <source>
        <dbReference type="SAM" id="Phobius"/>
    </source>
</evidence>
<dbReference type="AlphaFoldDB" id="A0A1T0ATM3"/>
<dbReference type="OrthoDB" id="5670643at2"/>
<protein>
    <recommendedName>
        <fullName evidence="4">DUF4407 domain-containing protein</fullName>
    </recommendedName>
</protein>
<feature type="transmembrane region" description="Helical" evidence="1">
    <location>
        <begin position="40"/>
        <end position="59"/>
    </location>
</feature>
<dbReference type="Proteomes" id="UP000190867">
    <property type="component" value="Unassembled WGS sequence"/>
</dbReference>
<feature type="transmembrane region" description="Helical" evidence="1">
    <location>
        <begin position="301"/>
        <end position="325"/>
    </location>
</feature>
<dbReference type="RefSeq" id="WP_078236297.1">
    <property type="nucleotide sequence ID" value="NZ_MUYA01000004.1"/>
</dbReference>